<dbReference type="InterPro" id="IPR004358">
    <property type="entry name" value="Sig_transdc_His_kin-like_C"/>
</dbReference>
<dbReference type="Pfam" id="PF13181">
    <property type="entry name" value="TPR_8"/>
    <property type="match status" value="1"/>
</dbReference>
<organism evidence="11">
    <name type="scientific">Roseihalotalea indica</name>
    <dbReference type="NCBI Taxonomy" id="2867963"/>
    <lineage>
        <taxon>Bacteria</taxon>
        <taxon>Pseudomonadati</taxon>
        <taxon>Bacteroidota</taxon>
        <taxon>Cytophagia</taxon>
        <taxon>Cytophagales</taxon>
        <taxon>Catalimonadaceae</taxon>
        <taxon>Roseihalotalea</taxon>
    </lineage>
</organism>
<dbReference type="EMBL" id="CP120682">
    <property type="protein sequence ID" value="WKN39201.1"/>
    <property type="molecule type" value="Genomic_DNA"/>
</dbReference>
<keyword evidence="8" id="KW-0175">Coiled coil</keyword>
<dbReference type="SUPFAM" id="SSF48452">
    <property type="entry name" value="TPR-like"/>
    <property type="match status" value="2"/>
</dbReference>
<sequence>MIILSILFFLLLPMVSLSAPPSLDSLVQIYPQADSSIRAEIFQTLSQAAAERPEQTLLVGQQIKGLAEQHNHVGAQTLIYRILGDAYEVLGNYDSAKLYVKKSIALARETDNPKQLAKGYNLLGIIHDVQGSYDRALKSFFHALSIWEDEHDQEGINTAYINIGNIYAYQEENQKALTYYQKSLDIANTIQDTLGIIMALNNIGSSWQELDSLNLAFDYYQRSITIAREQGNEQDIALPLDGISHILIKRGKYDEALNNATYLLNLAQKYQNINDKIYAYRLLADVHKAKKSYQTAIARARQGYNLARQSGAKLEITYLSELLASLYRVQGNFKKALQYQSIYMAYQDTLYSLEKRKIINNLELTRTESENEMLKKENELRLAQIEKNEAIIDRQTAYAIGISLVSALLLGIIIILYRLNLQRKKSNFLLSHQKEEIALNNAQLTKLNQTLKQQQGQLQTQNEELERLNDSKNKLLSIISHDFRSPLSSLQGVINILNTQTMSPEEIKQIFDALSTKVQNTTNMLDNLLKWTRSQMQGIRIQPEQFAVSTVVEEVINSLAILAEKKGVLIHQNISQSLLVYADPEMVRMVIRNLVSNAIKFTVKGDTITIKAQLDNDSKVVISVIDTGLGISDENMAILFQLKDHTTYGTANEKGTGLGLILCKDFVEKNGGEIWVESEVKKGSVFFFTLLTEPTHFPATTSQNILSATS</sequence>
<dbReference type="Pfam" id="PF02518">
    <property type="entry name" value="HATPase_c"/>
    <property type="match status" value="1"/>
</dbReference>
<feature type="domain" description="Histidine kinase" evidence="10">
    <location>
        <begin position="478"/>
        <end position="694"/>
    </location>
</feature>
<proteinExistence type="predicted"/>
<keyword evidence="3" id="KW-0597">Phosphoprotein</keyword>
<evidence type="ECO:0000256" key="6">
    <source>
        <dbReference type="ARBA" id="ARBA00023012"/>
    </source>
</evidence>
<reference evidence="11" key="2">
    <citation type="journal article" date="2024" name="Antonie Van Leeuwenhoek">
        <title>Roseihalotalea indica gen. nov., sp. nov., a halophilic Bacteroidetes from mesopelagic Southwest Indian Ocean with higher carbohydrate metabolic potential.</title>
        <authorList>
            <person name="Chen B."/>
            <person name="Zhang M."/>
            <person name="Lin D."/>
            <person name="Ye J."/>
            <person name="Tang K."/>
        </authorList>
    </citation>
    <scope>NUCLEOTIDE SEQUENCE</scope>
    <source>
        <strain evidence="11">TK19036</strain>
    </source>
</reference>
<dbReference type="SMART" id="SM00028">
    <property type="entry name" value="TPR"/>
    <property type="match status" value="6"/>
</dbReference>
<dbReference type="InterPro" id="IPR003594">
    <property type="entry name" value="HATPase_dom"/>
</dbReference>
<keyword evidence="9" id="KW-0472">Membrane</keyword>
<dbReference type="Gene3D" id="1.10.287.130">
    <property type="match status" value="1"/>
</dbReference>
<keyword evidence="7" id="KW-0802">TPR repeat</keyword>
<dbReference type="Gene3D" id="3.30.565.10">
    <property type="entry name" value="Histidine kinase-like ATPase, C-terminal domain"/>
    <property type="match status" value="1"/>
</dbReference>
<dbReference type="SMART" id="SM00388">
    <property type="entry name" value="HisKA"/>
    <property type="match status" value="1"/>
</dbReference>
<keyword evidence="9" id="KW-1133">Transmembrane helix</keyword>
<dbReference type="CDD" id="cd00082">
    <property type="entry name" value="HisKA"/>
    <property type="match status" value="1"/>
</dbReference>
<dbReference type="SUPFAM" id="SSF55874">
    <property type="entry name" value="ATPase domain of HSP90 chaperone/DNA topoisomerase II/histidine kinase"/>
    <property type="match status" value="1"/>
</dbReference>
<dbReference type="InterPro" id="IPR011990">
    <property type="entry name" value="TPR-like_helical_dom_sf"/>
</dbReference>
<dbReference type="PANTHER" id="PTHR43711:SF1">
    <property type="entry name" value="HISTIDINE KINASE 1"/>
    <property type="match status" value="1"/>
</dbReference>
<dbReference type="FunFam" id="3.30.565.10:FF:000006">
    <property type="entry name" value="Sensor histidine kinase WalK"/>
    <property type="match status" value="1"/>
</dbReference>
<keyword evidence="6" id="KW-0902">Two-component regulatory system</keyword>
<protein>
    <recommendedName>
        <fullName evidence="2">histidine kinase</fullName>
        <ecNumber evidence="2">2.7.13.3</ecNumber>
    </recommendedName>
</protein>
<keyword evidence="5 11" id="KW-0418">Kinase</keyword>
<dbReference type="InterPro" id="IPR005467">
    <property type="entry name" value="His_kinase_dom"/>
</dbReference>
<evidence type="ECO:0000259" key="10">
    <source>
        <dbReference type="PROSITE" id="PS50109"/>
    </source>
</evidence>
<feature type="repeat" description="TPR" evidence="7">
    <location>
        <begin position="157"/>
        <end position="190"/>
    </location>
</feature>
<dbReference type="InterPro" id="IPR036097">
    <property type="entry name" value="HisK_dim/P_sf"/>
</dbReference>
<dbReference type="GO" id="GO:0000155">
    <property type="term" value="F:phosphorelay sensor kinase activity"/>
    <property type="evidence" value="ECO:0007669"/>
    <property type="project" value="InterPro"/>
</dbReference>
<keyword evidence="4" id="KW-0808">Transferase</keyword>
<feature type="coiled-coil region" evidence="8">
    <location>
        <begin position="359"/>
        <end position="386"/>
    </location>
</feature>
<dbReference type="Pfam" id="PF13424">
    <property type="entry name" value="TPR_12"/>
    <property type="match status" value="1"/>
</dbReference>
<dbReference type="Gene3D" id="1.25.40.10">
    <property type="entry name" value="Tetratricopeptide repeat domain"/>
    <property type="match status" value="1"/>
</dbReference>
<dbReference type="SUPFAM" id="SSF47384">
    <property type="entry name" value="Homodimeric domain of signal transducing histidine kinase"/>
    <property type="match status" value="1"/>
</dbReference>
<feature type="transmembrane region" description="Helical" evidence="9">
    <location>
        <begin position="397"/>
        <end position="417"/>
    </location>
</feature>
<comment type="catalytic activity">
    <reaction evidence="1">
        <text>ATP + protein L-histidine = ADP + protein N-phospho-L-histidine.</text>
        <dbReference type="EC" id="2.7.13.3"/>
    </reaction>
</comment>
<evidence type="ECO:0000256" key="9">
    <source>
        <dbReference type="SAM" id="Phobius"/>
    </source>
</evidence>
<evidence type="ECO:0000256" key="7">
    <source>
        <dbReference type="PROSITE-ProRule" id="PRU00339"/>
    </source>
</evidence>
<dbReference type="InterPro" id="IPR003661">
    <property type="entry name" value="HisK_dim/P_dom"/>
</dbReference>
<dbReference type="PRINTS" id="PR00344">
    <property type="entry name" value="BCTRLSENSOR"/>
</dbReference>
<dbReference type="SMART" id="SM00387">
    <property type="entry name" value="HATPase_c"/>
    <property type="match status" value="1"/>
</dbReference>
<evidence type="ECO:0000256" key="4">
    <source>
        <dbReference type="ARBA" id="ARBA00022679"/>
    </source>
</evidence>
<dbReference type="Pfam" id="PF00512">
    <property type="entry name" value="HisKA"/>
    <property type="match status" value="1"/>
</dbReference>
<evidence type="ECO:0000256" key="2">
    <source>
        <dbReference type="ARBA" id="ARBA00012438"/>
    </source>
</evidence>
<dbReference type="InterPro" id="IPR036890">
    <property type="entry name" value="HATPase_C_sf"/>
</dbReference>
<dbReference type="AlphaFoldDB" id="A0AA49GSG6"/>
<reference evidence="11" key="1">
    <citation type="journal article" date="2023" name="Comput. Struct. Biotechnol. J.">
        <title>Discovery of a novel marine Bacteroidetes with a rich repertoire of carbohydrate-active enzymes.</title>
        <authorList>
            <person name="Chen B."/>
            <person name="Liu G."/>
            <person name="Chen Q."/>
            <person name="Wang H."/>
            <person name="Liu L."/>
            <person name="Tang K."/>
        </authorList>
    </citation>
    <scope>NUCLEOTIDE SEQUENCE</scope>
    <source>
        <strain evidence="11">TK19036</strain>
    </source>
</reference>
<dbReference type="InterPro" id="IPR050736">
    <property type="entry name" value="Sensor_HK_Regulatory"/>
</dbReference>
<feature type="coiled-coil region" evidence="8">
    <location>
        <begin position="434"/>
        <end position="478"/>
    </location>
</feature>
<evidence type="ECO:0000256" key="5">
    <source>
        <dbReference type="ARBA" id="ARBA00022777"/>
    </source>
</evidence>
<dbReference type="PROSITE" id="PS50005">
    <property type="entry name" value="TPR"/>
    <property type="match status" value="2"/>
</dbReference>
<dbReference type="PANTHER" id="PTHR43711">
    <property type="entry name" value="TWO-COMPONENT HISTIDINE KINASE"/>
    <property type="match status" value="1"/>
</dbReference>
<evidence type="ECO:0000313" key="11">
    <source>
        <dbReference type="EMBL" id="WKN39201.1"/>
    </source>
</evidence>
<accession>A0AA49GSG6</accession>
<keyword evidence="9" id="KW-0812">Transmembrane</keyword>
<evidence type="ECO:0000256" key="8">
    <source>
        <dbReference type="SAM" id="Coils"/>
    </source>
</evidence>
<evidence type="ECO:0000256" key="1">
    <source>
        <dbReference type="ARBA" id="ARBA00000085"/>
    </source>
</evidence>
<dbReference type="EC" id="2.7.13.3" evidence="2"/>
<gene>
    <name evidence="11" type="ORF">K4G66_10880</name>
</gene>
<dbReference type="InterPro" id="IPR019734">
    <property type="entry name" value="TPR_rpt"/>
</dbReference>
<name>A0AA49GSG6_9BACT</name>
<evidence type="ECO:0000256" key="3">
    <source>
        <dbReference type="ARBA" id="ARBA00022553"/>
    </source>
</evidence>
<dbReference type="PROSITE" id="PS50109">
    <property type="entry name" value="HIS_KIN"/>
    <property type="match status" value="1"/>
</dbReference>
<feature type="repeat" description="TPR" evidence="7">
    <location>
        <begin position="117"/>
        <end position="150"/>
    </location>
</feature>